<dbReference type="GO" id="GO:0016787">
    <property type="term" value="F:hydrolase activity"/>
    <property type="evidence" value="ECO:0007669"/>
    <property type="project" value="InterPro"/>
</dbReference>
<dbReference type="Pfam" id="PF04851">
    <property type="entry name" value="ResIII"/>
    <property type="match status" value="1"/>
</dbReference>
<keyword evidence="2" id="KW-0347">Helicase</keyword>
<dbReference type="GO" id="GO:0005829">
    <property type="term" value="C:cytosol"/>
    <property type="evidence" value="ECO:0007669"/>
    <property type="project" value="TreeGrafter"/>
</dbReference>
<evidence type="ECO:0000259" key="1">
    <source>
        <dbReference type="Pfam" id="PF04851"/>
    </source>
</evidence>
<dbReference type="PANTHER" id="PTHR47396">
    <property type="entry name" value="TYPE I RESTRICTION ENZYME ECOKI R PROTEIN"/>
    <property type="match status" value="1"/>
</dbReference>
<dbReference type="GO" id="GO:0005524">
    <property type="term" value="F:ATP binding"/>
    <property type="evidence" value="ECO:0007669"/>
    <property type="project" value="InterPro"/>
</dbReference>
<comment type="caution">
    <text evidence="2">The sequence shown here is derived from an EMBL/GenBank/DDBJ whole genome shotgun (WGS) entry which is preliminary data.</text>
</comment>
<keyword evidence="2" id="KW-0067">ATP-binding</keyword>
<protein>
    <submittedName>
        <fullName evidence="2">Similar to DNA or RNA helicases of superfamily II</fullName>
    </submittedName>
</protein>
<reference evidence="2" key="3">
    <citation type="submission" date="2016-12" db="EMBL/GenBank/DDBJ databases">
        <title>Annotation of the draft genome assembly of Crocosphaera watsonii WH 8501.</title>
        <authorList>
            <consortium name="US DOE Joint Genome Institute (JGI-ORNL)"/>
            <person name="Larimer F."/>
            <person name="Land M."/>
        </authorList>
    </citation>
    <scope>NUCLEOTIDE SEQUENCE</scope>
    <source>
        <strain evidence="2">WH 8501</strain>
    </source>
</reference>
<dbReference type="EMBL" id="AADV02000003">
    <property type="protein sequence ID" value="EAM51959.1"/>
    <property type="molecule type" value="Genomic_DNA"/>
</dbReference>
<keyword evidence="2" id="KW-0378">Hydrolase</keyword>
<reference evidence="2" key="1">
    <citation type="submission" date="2004-02" db="EMBL/GenBank/DDBJ databases">
        <authorList>
            <consortium name="DOE Joint Genome Institute"/>
        </authorList>
    </citation>
    <scope>NUCLEOTIDE SEQUENCE [LARGE SCALE GENOMIC DNA]</scope>
    <source>
        <strain evidence="2">WH 8501</strain>
    </source>
</reference>
<dbReference type="Gene3D" id="3.40.50.300">
    <property type="entry name" value="P-loop containing nucleotide triphosphate hydrolases"/>
    <property type="match status" value="1"/>
</dbReference>
<dbReference type="InterPro" id="IPR027417">
    <property type="entry name" value="P-loop_NTPase"/>
</dbReference>
<dbReference type="InterPro" id="IPR006935">
    <property type="entry name" value="Helicase/UvrB_N"/>
</dbReference>
<reference evidence="2" key="2">
    <citation type="submission" date="2005-06" db="EMBL/GenBank/DDBJ databases">
        <title>Sequencing of the draft genome and assembly of Crocosphaera watsonii WH 8501.</title>
        <authorList>
            <consortium name="US DOE Joint Genome Institute (JGI-PGF)"/>
            <person name="Copeland A."/>
            <person name="Lucas S."/>
            <person name="Lapidus A."/>
            <person name="Barry K."/>
            <person name="Detter C."/>
            <person name="Glavina T."/>
            <person name="Hammon N."/>
            <person name="Israni S."/>
            <person name="Pitluck S."/>
            <person name="Richardson P."/>
        </authorList>
    </citation>
    <scope>NUCLEOTIDE SEQUENCE [LARGE SCALE GENOMIC DNA]</scope>
    <source>
        <strain evidence="2">WH 8501</strain>
    </source>
</reference>
<gene>
    <name evidence="2" type="ORF">CwatDRAFT_5094</name>
</gene>
<dbReference type="GO" id="GO:0004386">
    <property type="term" value="F:helicase activity"/>
    <property type="evidence" value="ECO:0007669"/>
    <property type="project" value="UniProtKB-KW"/>
</dbReference>
<accession>Q4C6K9</accession>
<feature type="domain" description="Helicase/UvrB N-terminal" evidence="1">
    <location>
        <begin position="50"/>
        <end position="123"/>
    </location>
</feature>
<dbReference type="PANTHER" id="PTHR47396:SF1">
    <property type="entry name" value="ATP-DEPENDENT HELICASE IRC3-RELATED"/>
    <property type="match status" value="1"/>
</dbReference>
<evidence type="ECO:0000313" key="2">
    <source>
        <dbReference type="EMBL" id="EAM51959.1"/>
    </source>
</evidence>
<sequence>MDEYNQINLTIDWHQLIKDYQQKFSHNRVREKNKSYQLFPQATPQTPQTIRLRDYQQEAVINWFKNKGRGTLKMATGSGKTITALAIATELYDKIKLQVLLIICPYRHLVVQWQKECIKFNLNPILAFESVYNW</sequence>
<keyword evidence="3" id="KW-1185">Reference proteome</keyword>
<dbReference type="AlphaFoldDB" id="Q4C6K9"/>
<dbReference type="KEGG" id="cwa:CwatDRAFT_5094"/>
<dbReference type="InterPro" id="IPR050742">
    <property type="entry name" value="Helicase_Restrict-Modif_Enz"/>
</dbReference>
<name>Q4C6K9_CROWT</name>
<keyword evidence="2" id="KW-0547">Nucleotide-binding</keyword>
<dbReference type="SUPFAM" id="SSF52540">
    <property type="entry name" value="P-loop containing nucleoside triphosphate hydrolases"/>
    <property type="match status" value="1"/>
</dbReference>
<organism evidence="2 3">
    <name type="scientific">Crocosphaera watsonii WH 8501</name>
    <dbReference type="NCBI Taxonomy" id="165597"/>
    <lineage>
        <taxon>Bacteria</taxon>
        <taxon>Bacillati</taxon>
        <taxon>Cyanobacteriota</taxon>
        <taxon>Cyanophyceae</taxon>
        <taxon>Oscillatoriophycideae</taxon>
        <taxon>Chroococcales</taxon>
        <taxon>Aphanothecaceae</taxon>
        <taxon>Crocosphaera</taxon>
    </lineage>
</organism>
<proteinExistence type="predicted"/>
<evidence type="ECO:0000313" key="3">
    <source>
        <dbReference type="Proteomes" id="UP000003922"/>
    </source>
</evidence>
<dbReference type="Proteomes" id="UP000003922">
    <property type="component" value="Unassembled WGS sequence"/>
</dbReference>
<dbReference type="GO" id="GO:0003677">
    <property type="term" value="F:DNA binding"/>
    <property type="evidence" value="ECO:0007669"/>
    <property type="project" value="InterPro"/>
</dbReference>